<accession>A0ABT0QB43</accession>
<dbReference type="RefSeq" id="WP_249972148.1">
    <property type="nucleotide sequence ID" value="NZ_JAMFLZ010000002.1"/>
</dbReference>
<proteinExistence type="predicted"/>
<protein>
    <submittedName>
        <fullName evidence="1">Uncharacterized protein</fullName>
    </submittedName>
</protein>
<evidence type="ECO:0000313" key="2">
    <source>
        <dbReference type="Proteomes" id="UP001165381"/>
    </source>
</evidence>
<dbReference type="EMBL" id="JAMFLZ010000002">
    <property type="protein sequence ID" value="MCL6294185.1"/>
    <property type="molecule type" value="Genomic_DNA"/>
</dbReference>
<evidence type="ECO:0000313" key="1">
    <source>
        <dbReference type="EMBL" id="MCL6294185.1"/>
    </source>
</evidence>
<gene>
    <name evidence="1" type="ORF">M3P09_04225</name>
</gene>
<reference evidence="1" key="1">
    <citation type="submission" date="2022-05" db="EMBL/GenBank/DDBJ databases">
        <authorList>
            <person name="Park J.-S."/>
        </authorList>
    </citation>
    <scope>NUCLEOTIDE SEQUENCE</scope>
    <source>
        <strain evidence="1">2012CJ34-3</strain>
    </source>
</reference>
<sequence length="331" mass="38856">MIFCLISCSNRLKDEVKYSTDYFEFENNYWVNLHHFLYQKADSSQLRKLQEDGLNFVEIGEAKSLIQLSNDEKATLELAVKYYKDSLITKNLRRDLNGLRVWFQEKRETEKITDITYGRKFTEVINEVSPVYEKYFWSLHKSHNISVLNKHIKVINEIEEEVIAKMEKFSLNKWPDSVKVRVDITAYASWAGAYTTSKPRHNIIISTIAPSNITSSFVETILHEGSHLLYLFEESPIRDKFYYKSEELGIEFPRNLWHANMFYLSGRATQDELSKFGIKHIILMDEKNIFSNYNTPKFRESSEKFYTGKINADSLVINILNEIKAAKNGYK</sequence>
<comment type="caution">
    <text evidence="1">The sequence shown here is derived from an EMBL/GenBank/DDBJ whole genome shotgun (WGS) entry which is preliminary data.</text>
</comment>
<dbReference type="Proteomes" id="UP001165381">
    <property type="component" value="Unassembled WGS sequence"/>
</dbReference>
<name>A0ABT0QB43_9FLAO</name>
<organism evidence="1 2">
    <name type="scientific">Jejuia spongiicola</name>
    <dbReference type="NCBI Taxonomy" id="2942207"/>
    <lineage>
        <taxon>Bacteria</taxon>
        <taxon>Pseudomonadati</taxon>
        <taxon>Bacteroidota</taxon>
        <taxon>Flavobacteriia</taxon>
        <taxon>Flavobacteriales</taxon>
        <taxon>Flavobacteriaceae</taxon>
        <taxon>Jejuia</taxon>
    </lineage>
</organism>
<keyword evidence="2" id="KW-1185">Reference proteome</keyword>